<gene>
    <name evidence="1" type="ORF">EV211_1353</name>
</gene>
<dbReference type="OrthoDB" id="1778819at2"/>
<proteinExistence type="predicted"/>
<protein>
    <recommendedName>
        <fullName evidence="3">Fibronectin type-III domain-containing protein</fullName>
    </recommendedName>
</protein>
<evidence type="ECO:0000313" key="2">
    <source>
        <dbReference type="Proteomes" id="UP000295500"/>
    </source>
</evidence>
<comment type="caution">
    <text evidence="1">The sequence shown here is derived from an EMBL/GenBank/DDBJ whole genome shotgun (WGS) entry which is preliminary data.</text>
</comment>
<reference evidence="1 2" key="1">
    <citation type="submission" date="2019-03" db="EMBL/GenBank/DDBJ databases">
        <title>Genomic Encyclopedia of Type Strains, Phase IV (KMG-IV): sequencing the most valuable type-strain genomes for metagenomic binning, comparative biology and taxonomic classification.</title>
        <authorList>
            <person name="Goeker M."/>
        </authorList>
    </citation>
    <scope>NUCLEOTIDE SEQUENCE [LARGE SCALE GENOMIC DNA]</scope>
    <source>
        <strain evidence="1 2">DSM 28287</strain>
    </source>
</reference>
<keyword evidence="2" id="KW-1185">Reference proteome</keyword>
<name>A0A4R6PYB0_9FIRM</name>
<dbReference type="AlphaFoldDB" id="A0A4R6PYB0"/>
<dbReference type="Proteomes" id="UP000295500">
    <property type="component" value="Unassembled WGS sequence"/>
</dbReference>
<dbReference type="RefSeq" id="WP_133529034.1">
    <property type="nucleotide sequence ID" value="NZ_SNXO01000035.1"/>
</dbReference>
<dbReference type="Gene3D" id="2.60.40.10">
    <property type="entry name" value="Immunoglobulins"/>
    <property type="match status" value="1"/>
</dbReference>
<dbReference type="InterPro" id="IPR013783">
    <property type="entry name" value="Ig-like_fold"/>
</dbReference>
<accession>A0A4R6PYB0</accession>
<organism evidence="1 2">
    <name type="scientific">Aminicella lysinilytica</name>
    <dbReference type="NCBI Taxonomy" id="433323"/>
    <lineage>
        <taxon>Bacteria</taxon>
        <taxon>Bacillati</taxon>
        <taxon>Bacillota</taxon>
        <taxon>Clostridia</taxon>
        <taxon>Peptostreptococcales</taxon>
        <taxon>Anaerovoracaceae</taxon>
        <taxon>Aminicella</taxon>
    </lineage>
</organism>
<evidence type="ECO:0008006" key="3">
    <source>
        <dbReference type="Google" id="ProtNLM"/>
    </source>
</evidence>
<evidence type="ECO:0000313" key="1">
    <source>
        <dbReference type="EMBL" id="TDP51020.1"/>
    </source>
</evidence>
<sequence>MKKLTTLIITVALVAVMMPLGMENSYAMSEGTYSGRAVTSNPVVATQINKIEKKYPNHRYYSGGGQCWGYAEKVSTTLSTRKSASYYSYLRFNTSNFLKKCEGVKAGTHLRLSRSGKFSGYYGHSVVLLSVTKSKVYWADNNYYASNKVCYYQGTPSQFVKFYVSNSGYKYINMVKKANKYKACKIIKVKSVADPDKAAIELKWSKFNGTKAYRVYRSYSANGKYTRIATTKSTAFTDTSVSKNSKAYYKVTAVKSSGDVYSNTASSQVTADTSAQ</sequence>
<dbReference type="EMBL" id="SNXO01000035">
    <property type="protein sequence ID" value="TDP51020.1"/>
    <property type="molecule type" value="Genomic_DNA"/>
</dbReference>